<gene>
    <name evidence="1" type="ORF">IAD02_01595</name>
</gene>
<evidence type="ECO:0000313" key="1">
    <source>
        <dbReference type="EMBL" id="HIS70663.1"/>
    </source>
</evidence>
<reference evidence="1" key="2">
    <citation type="journal article" date="2021" name="PeerJ">
        <title>Extensive microbial diversity within the chicken gut microbiome revealed by metagenomics and culture.</title>
        <authorList>
            <person name="Gilroy R."/>
            <person name="Ravi A."/>
            <person name="Getino M."/>
            <person name="Pursley I."/>
            <person name="Horton D.L."/>
            <person name="Alikhan N.F."/>
            <person name="Baker D."/>
            <person name="Gharbi K."/>
            <person name="Hall N."/>
            <person name="Watson M."/>
            <person name="Adriaenssens E.M."/>
            <person name="Foster-Nyarko E."/>
            <person name="Jarju S."/>
            <person name="Secka A."/>
            <person name="Antonio M."/>
            <person name="Oren A."/>
            <person name="Chaudhuri R.R."/>
            <person name="La Ragione R."/>
            <person name="Hildebrand F."/>
            <person name="Pallen M.J."/>
        </authorList>
    </citation>
    <scope>NUCLEOTIDE SEQUENCE</scope>
    <source>
        <strain evidence="1">ChiGjej3B3-5194</strain>
    </source>
</reference>
<sequence length="242" mass="28300">MGIEFGVVVAHKCGMKYAVIIPRLWSGSRLLYNRAYPKTAEHSLVDTNSTVVKFLFGGQFYLVGQYVCIEPYVFPVKWFGNEKNPRLVILLCNPGGDPKWPKRLPEYAMQKDGVYKDAGMSLADCQKYNDWWDDSFDVFEKHKLNPADVLLLEFYPYHTVSSRDFSHNPEKWNDYARAALDSNIEILRRYIAQGLPIFGYYWGDWLRTVPELQDYDLFHKSEGTWKKQKIKELDEFLTRGLD</sequence>
<organism evidence="1 2">
    <name type="scientific">Candidatus Enterousia intestinigallinarum</name>
    <dbReference type="NCBI Taxonomy" id="2840790"/>
    <lineage>
        <taxon>Bacteria</taxon>
        <taxon>Pseudomonadati</taxon>
        <taxon>Pseudomonadota</taxon>
        <taxon>Alphaproteobacteria</taxon>
        <taxon>Candidatus Enterousia</taxon>
    </lineage>
</organism>
<protein>
    <submittedName>
        <fullName evidence="1">Uncharacterized protein</fullName>
    </submittedName>
</protein>
<dbReference type="EMBL" id="DVJI01000008">
    <property type="protein sequence ID" value="HIS70663.1"/>
    <property type="molecule type" value="Genomic_DNA"/>
</dbReference>
<dbReference type="Proteomes" id="UP000886742">
    <property type="component" value="Unassembled WGS sequence"/>
</dbReference>
<proteinExistence type="predicted"/>
<name>A0A9D1FGF9_9PROT</name>
<accession>A0A9D1FGF9</accession>
<reference evidence="1" key="1">
    <citation type="submission" date="2020-10" db="EMBL/GenBank/DDBJ databases">
        <authorList>
            <person name="Gilroy R."/>
        </authorList>
    </citation>
    <scope>NUCLEOTIDE SEQUENCE</scope>
    <source>
        <strain evidence="1">ChiGjej3B3-5194</strain>
    </source>
</reference>
<evidence type="ECO:0000313" key="2">
    <source>
        <dbReference type="Proteomes" id="UP000886742"/>
    </source>
</evidence>
<comment type="caution">
    <text evidence="1">The sequence shown here is derived from an EMBL/GenBank/DDBJ whole genome shotgun (WGS) entry which is preliminary data.</text>
</comment>
<dbReference type="AlphaFoldDB" id="A0A9D1FGF9"/>